<dbReference type="PANTHER" id="PTHR15092:SF44">
    <property type="entry name" value="POLY(A)-SPECIFIC RIBONUCLEASE PARN"/>
    <property type="match status" value="1"/>
</dbReference>
<dbReference type="InterPro" id="IPR036397">
    <property type="entry name" value="RNaseH_sf"/>
</dbReference>
<evidence type="ECO:0000313" key="4">
    <source>
        <dbReference type="RefSeq" id="XP_065646887.1"/>
    </source>
</evidence>
<feature type="region of interest" description="Disordered" evidence="2">
    <location>
        <begin position="455"/>
        <end position="502"/>
    </location>
</feature>
<dbReference type="SUPFAM" id="SSF82708">
    <property type="entry name" value="R3H domain"/>
    <property type="match status" value="1"/>
</dbReference>
<reference evidence="4" key="2">
    <citation type="submission" date="2025-08" db="UniProtKB">
        <authorList>
            <consortium name="RefSeq"/>
        </authorList>
    </citation>
    <scope>IDENTIFICATION</scope>
</reference>
<proteinExistence type="inferred from homology"/>
<gene>
    <name evidence="4" type="primary">LOC100200659</name>
</gene>
<evidence type="ECO:0000256" key="2">
    <source>
        <dbReference type="SAM" id="MobiDB-lite"/>
    </source>
</evidence>
<sequence length="502" mass="58032">MEVTRSNFDAAFELIKSEINNTDFISIDAEFSGLSTIKSNSRSCNSLEEKYNMLKDGSNKLLLIQYGISLFKWNEKKKSYKAMPFNFYICPRPYKKVHNDVIFVCQSSSIDFLAKNGFDFNKLFHQGVSFMPPWEEEKAREKLNKEINFIANNELHRRTLIQTTTNVSDDVEKKSSVFIPRDQRDFINSVCENIEKFIKDDSLKTYDLPPCSPFQRTLIYEYLEEKYPRGLYLKSVVNENNEKIIRGVKITKNEEVFNKRIAEENLLLDEIIGFTKVIRLLSDCRKPLIGHNMLMDLFLTTTNFFSLPPENLSEFKVLIISLFSSIFDTKLLCSMQPLSSKVGGTSLEKLKTLVDNNRLPNPEVKLSNKLNDHSKSKNEYHQAGYDAYCTGLVFISLLRCLADQVGLKLERIDFSWNLLKPFENRIFIWGIKDIQYIELHQSSLCCIAKSDNKKRSQSISDSSNKLPSKKKKLTEVEDGEISSDSDLEENNSSKMFEQSSIW</sequence>
<dbReference type="InterPro" id="IPR012337">
    <property type="entry name" value="RNaseH-like_sf"/>
</dbReference>
<reference evidence="3" key="1">
    <citation type="submission" date="2025-05" db="UniProtKB">
        <authorList>
            <consortium name="RefSeq"/>
        </authorList>
    </citation>
    <scope>NUCLEOTIDE SEQUENCE [LARGE SCALE GENOMIC DNA]</scope>
</reference>
<comment type="similarity">
    <text evidence="1">Belongs to the CAF1 family.</text>
</comment>
<keyword evidence="3" id="KW-1185">Reference proteome</keyword>
<evidence type="ECO:0000256" key="1">
    <source>
        <dbReference type="ARBA" id="ARBA00008372"/>
    </source>
</evidence>
<dbReference type="Gene3D" id="3.30.420.10">
    <property type="entry name" value="Ribonuclease H-like superfamily/Ribonuclease H"/>
    <property type="match status" value="2"/>
</dbReference>
<dbReference type="SUPFAM" id="SSF53098">
    <property type="entry name" value="Ribonuclease H-like"/>
    <property type="match status" value="1"/>
</dbReference>
<organism evidence="3 4">
    <name type="scientific">Hydra vulgaris</name>
    <name type="common">Hydra</name>
    <name type="synonym">Hydra attenuata</name>
    <dbReference type="NCBI Taxonomy" id="6087"/>
    <lineage>
        <taxon>Eukaryota</taxon>
        <taxon>Metazoa</taxon>
        <taxon>Cnidaria</taxon>
        <taxon>Hydrozoa</taxon>
        <taxon>Hydroidolina</taxon>
        <taxon>Anthoathecata</taxon>
        <taxon>Aplanulata</taxon>
        <taxon>Hydridae</taxon>
        <taxon>Hydra</taxon>
    </lineage>
</organism>
<dbReference type="InterPro" id="IPR036867">
    <property type="entry name" value="R3H_dom_sf"/>
</dbReference>
<dbReference type="InterPro" id="IPR006941">
    <property type="entry name" value="RNase_CAF1"/>
</dbReference>
<feature type="compositionally biased region" description="Acidic residues" evidence="2">
    <location>
        <begin position="476"/>
        <end position="489"/>
    </location>
</feature>
<dbReference type="InterPro" id="IPR051181">
    <property type="entry name" value="CAF1_poly(A)_ribonucleases"/>
</dbReference>
<dbReference type="Proteomes" id="UP001652625">
    <property type="component" value="Chromosome 02"/>
</dbReference>
<protein>
    <submittedName>
        <fullName evidence="4">Poly(A)-specific ribonuclease PARN</fullName>
    </submittedName>
</protein>
<dbReference type="RefSeq" id="XP_065646887.1">
    <property type="nucleotide sequence ID" value="XM_065790815.1"/>
</dbReference>
<dbReference type="Pfam" id="PF04857">
    <property type="entry name" value="CAF1"/>
    <property type="match status" value="1"/>
</dbReference>
<dbReference type="PANTHER" id="PTHR15092">
    <property type="entry name" value="POLY A -SPECIFIC RIBONUCLEASE/TARGET OF EGR1, MEMBER 1"/>
    <property type="match status" value="1"/>
</dbReference>
<accession>A0ABM4BD57</accession>
<name>A0ABM4BD57_HYDVU</name>
<evidence type="ECO:0000313" key="3">
    <source>
        <dbReference type="Proteomes" id="UP001652625"/>
    </source>
</evidence>
<dbReference type="GeneID" id="100200659"/>